<dbReference type="Pfam" id="PF00702">
    <property type="entry name" value="Hydrolase"/>
    <property type="match status" value="1"/>
</dbReference>
<dbReference type="PRINTS" id="PR00413">
    <property type="entry name" value="HADHALOGNASE"/>
</dbReference>
<dbReference type="InterPro" id="IPR006439">
    <property type="entry name" value="HAD-SF_hydro_IA"/>
</dbReference>
<dbReference type="Gene3D" id="3.40.50.1000">
    <property type="entry name" value="HAD superfamily/HAD-like"/>
    <property type="match status" value="1"/>
</dbReference>
<gene>
    <name evidence="1" type="ORF">Nans01_40430</name>
</gene>
<dbReference type="Proteomes" id="UP001165092">
    <property type="component" value="Unassembled WGS sequence"/>
</dbReference>
<evidence type="ECO:0008006" key="3">
    <source>
        <dbReference type="Google" id="ProtNLM"/>
    </source>
</evidence>
<proteinExistence type="predicted"/>
<comment type="caution">
    <text evidence="1">The sequence shown here is derived from an EMBL/GenBank/DDBJ whole genome shotgun (WGS) entry which is preliminary data.</text>
</comment>
<evidence type="ECO:0000313" key="2">
    <source>
        <dbReference type="Proteomes" id="UP001165092"/>
    </source>
</evidence>
<organism evidence="1 2">
    <name type="scientific">Nocardiopsis ansamitocini</name>
    <dbReference type="NCBI Taxonomy" id="1670832"/>
    <lineage>
        <taxon>Bacteria</taxon>
        <taxon>Bacillati</taxon>
        <taxon>Actinomycetota</taxon>
        <taxon>Actinomycetes</taxon>
        <taxon>Streptosporangiales</taxon>
        <taxon>Nocardiopsidaceae</taxon>
        <taxon>Nocardiopsis</taxon>
    </lineage>
</organism>
<dbReference type="AlphaFoldDB" id="A0A9W6P9W2"/>
<reference evidence="1" key="1">
    <citation type="submission" date="2023-02" db="EMBL/GenBank/DDBJ databases">
        <title>Nocardiopsis ansamitocini NBRC 112285.</title>
        <authorList>
            <person name="Ichikawa N."/>
            <person name="Sato H."/>
            <person name="Tonouchi N."/>
        </authorList>
    </citation>
    <scope>NUCLEOTIDE SEQUENCE</scope>
    <source>
        <strain evidence="1">NBRC 112285</strain>
    </source>
</reference>
<dbReference type="SUPFAM" id="SSF56784">
    <property type="entry name" value="HAD-like"/>
    <property type="match status" value="1"/>
</dbReference>
<accession>A0A9W6P9W2</accession>
<evidence type="ECO:0000313" key="1">
    <source>
        <dbReference type="EMBL" id="GLU49692.1"/>
    </source>
</evidence>
<dbReference type="InterPro" id="IPR023214">
    <property type="entry name" value="HAD_sf"/>
</dbReference>
<dbReference type="PANTHER" id="PTHR47829:SF1">
    <property type="entry name" value="HAD FAMILY PHOSPHATASE"/>
    <property type="match status" value="1"/>
</dbReference>
<dbReference type="InterPro" id="IPR052898">
    <property type="entry name" value="ACAD10-like"/>
</dbReference>
<dbReference type="EMBL" id="BSQG01000008">
    <property type="protein sequence ID" value="GLU49692.1"/>
    <property type="molecule type" value="Genomic_DNA"/>
</dbReference>
<dbReference type="InterPro" id="IPR023198">
    <property type="entry name" value="PGP-like_dom2"/>
</dbReference>
<dbReference type="Gene3D" id="1.10.150.240">
    <property type="entry name" value="Putative phosphatase, domain 2"/>
    <property type="match status" value="1"/>
</dbReference>
<dbReference type="NCBIfam" id="TIGR01509">
    <property type="entry name" value="HAD-SF-IA-v3"/>
    <property type="match status" value="1"/>
</dbReference>
<dbReference type="NCBIfam" id="TIGR01549">
    <property type="entry name" value="HAD-SF-IA-v1"/>
    <property type="match status" value="1"/>
</dbReference>
<name>A0A9W6P9W2_9ACTN</name>
<protein>
    <recommendedName>
        <fullName evidence="3">Hydrolase of the HAD superfamily</fullName>
    </recommendedName>
</protein>
<dbReference type="RefSeq" id="WP_285761277.1">
    <property type="nucleotide sequence ID" value="NZ_BSQG01000008.1"/>
</dbReference>
<dbReference type="CDD" id="cd02603">
    <property type="entry name" value="HAD_sEH-N_like"/>
    <property type="match status" value="1"/>
</dbReference>
<keyword evidence="2" id="KW-1185">Reference proteome</keyword>
<dbReference type="PANTHER" id="PTHR47829">
    <property type="entry name" value="HYDROLASE, PUTATIVE (AFU_ORTHOLOGUE AFUA_1G12880)-RELATED"/>
    <property type="match status" value="1"/>
</dbReference>
<dbReference type="InterPro" id="IPR036412">
    <property type="entry name" value="HAD-like_sf"/>
</dbReference>
<sequence>MTQICRGIITDWGGVLTSPLPVAIETWLETERIDRSAYLTVMRDWLHAAYAGGERNLVHALERGEVDTGEFEQSLAGQLRLLDGGAVPAAGLIERMFAGFLPVEEMYTALREARAQGVRTCLLSNSWGNGYPQERFADTFDAVVISGEVGMRKPEPEIFAHALELVGLPPEECVFIDDIEHNVTAAQELGMVGIVHTDPELTRKRLEEECGVDLTALL</sequence>